<keyword evidence="2" id="KW-1185">Reference proteome</keyword>
<dbReference type="Proteomes" id="UP000478052">
    <property type="component" value="Unassembled WGS sequence"/>
</dbReference>
<comment type="caution">
    <text evidence="1">The sequence shown here is derived from an EMBL/GenBank/DDBJ whole genome shotgun (WGS) entry which is preliminary data.</text>
</comment>
<accession>A0A6G0Y2W4</accession>
<proteinExistence type="predicted"/>
<dbReference type="OrthoDB" id="6627680at2759"/>
<reference evidence="1 2" key="1">
    <citation type="submission" date="2019-08" db="EMBL/GenBank/DDBJ databases">
        <title>Whole genome of Aphis craccivora.</title>
        <authorList>
            <person name="Voronova N.V."/>
            <person name="Shulinski R.S."/>
            <person name="Bandarenka Y.V."/>
            <person name="Zhorov D.G."/>
            <person name="Warner D."/>
        </authorList>
    </citation>
    <scope>NUCLEOTIDE SEQUENCE [LARGE SCALE GENOMIC DNA]</scope>
    <source>
        <strain evidence="1">180601</strain>
        <tissue evidence="1">Whole Body</tissue>
    </source>
</reference>
<name>A0A6G0Y2W4_APHCR</name>
<gene>
    <name evidence="1" type="ORF">FWK35_00019023</name>
</gene>
<protein>
    <submittedName>
        <fullName evidence="1">Uncharacterized protein</fullName>
    </submittedName>
</protein>
<dbReference type="EMBL" id="VUJU01006617">
    <property type="protein sequence ID" value="KAF0748071.1"/>
    <property type="molecule type" value="Genomic_DNA"/>
</dbReference>
<evidence type="ECO:0000313" key="2">
    <source>
        <dbReference type="Proteomes" id="UP000478052"/>
    </source>
</evidence>
<sequence>AVQLFSKSVSMAIVHYGNKNKIQTPNWKEVADVFLLVNDWFDLLSSINLYGNNTTAYGEDIKKQNETLNKMDNFIKEMRVHGKRSLMQFQKGILLTNHFLRGMGGANDHPTPLDFKLRWYLLGKYSAVVFSQNRNTEEQLTEECLLNISDLSSCQNITEDVFSTAELFNISNFVVQDNFSTENCQFSSSLIDSFDLNETVQNTYVPNDEYEVENIEYIAGSIAHKFKAKFPFLASVDFNSEKDDWINCVSKGKFATHNIVGRRHTIHFLTYVVNKYLLYISTGYLTRPSNDFANVMKILESIFIQFHGSESLSKEQSIIKSLMILVKSQIPQNSIPDEVLSCAIRTRTYIRIREMNRRISSTRNNTLSKQEKFKKIIK</sequence>
<dbReference type="AlphaFoldDB" id="A0A6G0Y2W4"/>
<organism evidence="1 2">
    <name type="scientific">Aphis craccivora</name>
    <name type="common">Cowpea aphid</name>
    <dbReference type="NCBI Taxonomy" id="307492"/>
    <lineage>
        <taxon>Eukaryota</taxon>
        <taxon>Metazoa</taxon>
        <taxon>Ecdysozoa</taxon>
        <taxon>Arthropoda</taxon>
        <taxon>Hexapoda</taxon>
        <taxon>Insecta</taxon>
        <taxon>Pterygota</taxon>
        <taxon>Neoptera</taxon>
        <taxon>Paraneoptera</taxon>
        <taxon>Hemiptera</taxon>
        <taxon>Sternorrhyncha</taxon>
        <taxon>Aphidomorpha</taxon>
        <taxon>Aphidoidea</taxon>
        <taxon>Aphididae</taxon>
        <taxon>Aphidini</taxon>
        <taxon>Aphis</taxon>
        <taxon>Aphis</taxon>
    </lineage>
</organism>
<feature type="non-terminal residue" evidence="1">
    <location>
        <position position="1"/>
    </location>
</feature>
<evidence type="ECO:0000313" key="1">
    <source>
        <dbReference type="EMBL" id="KAF0748071.1"/>
    </source>
</evidence>